<dbReference type="AlphaFoldDB" id="A0A7X0HTM0"/>
<evidence type="ECO:0000313" key="1">
    <source>
        <dbReference type="EMBL" id="MBB6445682.1"/>
    </source>
</evidence>
<dbReference type="RefSeq" id="WP_377802083.1">
    <property type="nucleotide sequence ID" value="NZ_JBHLZA010000021.1"/>
</dbReference>
<dbReference type="Proteomes" id="UP000531594">
    <property type="component" value="Unassembled WGS sequence"/>
</dbReference>
<gene>
    <name evidence="1" type="ORF">HNR53_002307</name>
</gene>
<dbReference type="EMBL" id="JACHGK010000007">
    <property type="protein sequence ID" value="MBB6445682.1"/>
    <property type="molecule type" value="Genomic_DNA"/>
</dbReference>
<protein>
    <submittedName>
        <fullName evidence="1">Uncharacterized protein</fullName>
    </submittedName>
</protein>
<organism evidence="1 2">
    <name type="scientific">Bacillus benzoevorans</name>
    <dbReference type="NCBI Taxonomy" id="1456"/>
    <lineage>
        <taxon>Bacteria</taxon>
        <taxon>Bacillati</taxon>
        <taxon>Bacillota</taxon>
        <taxon>Bacilli</taxon>
        <taxon>Bacillales</taxon>
        <taxon>Bacillaceae</taxon>
        <taxon>Bacillus</taxon>
    </lineage>
</organism>
<proteinExistence type="predicted"/>
<comment type="caution">
    <text evidence="1">The sequence shown here is derived from an EMBL/GenBank/DDBJ whole genome shotgun (WGS) entry which is preliminary data.</text>
</comment>
<sequence length="45" mass="5296">MSRLGKENNGGYFAQIKKTKAISSRPFYLAPWMKGYFIYDYNNLL</sequence>
<evidence type="ECO:0000313" key="2">
    <source>
        <dbReference type="Proteomes" id="UP000531594"/>
    </source>
</evidence>
<accession>A0A7X0HTM0</accession>
<keyword evidence="2" id="KW-1185">Reference proteome</keyword>
<reference evidence="1 2" key="1">
    <citation type="submission" date="2020-08" db="EMBL/GenBank/DDBJ databases">
        <title>Genomic Encyclopedia of Type Strains, Phase IV (KMG-IV): sequencing the most valuable type-strain genomes for metagenomic binning, comparative biology and taxonomic classification.</title>
        <authorList>
            <person name="Goeker M."/>
        </authorList>
    </citation>
    <scope>NUCLEOTIDE SEQUENCE [LARGE SCALE GENOMIC DNA]</scope>
    <source>
        <strain evidence="1 2">DSM 5391</strain>
    </source>
</reference>
<name>A0A7X0HTM0_9BACI</name>